<keyword evidence="7" id="KW-0408">Iron</keyword>
<dbReference type="InterPro" id="IPR037112">
    <property type="entry name" value="Pyrv-flavodox_OxR_EKR_sf"/>
</dbReference>
<accession>A0ABY8C4I3</accession>
<dbReference type="Gene3D" id="3.40.920.10">
    <property type="entry name" value="Pyruvate-ferredoxin oxidoreductase, PFOR, domain III"/>
    <property type="match status" value="1"/>
</dbReference>
<dbReference type="InterPro" id="IPR019752">
    <property type="entry name" value="Pyrv/ketoisovalerate_OxRed_cat"/>
</dbReference>
<dbReference type="Pfam" id="PF01558">
    <property type="entry name" value="POR"/>
    <property type="match status" value="1"/>
</dbReference>
<keyword evidence="2 9" id="KW-0813">Transport</keyword>
<name>A0ABY8C4I3_9FIRM</name>
<dbReference type="InterPro" id="IPR029061">
    <property type="entry name" value="THDP-binding"/>
</dbReference>
<comment type="catalytic activity">
    <reaction evidence="9">
        <text>2 oxidized [2Fe-2S]-[ferredoxin] + pyruvate + CoA = 2 reduced [2Fe-2S]-[ferredoxin] + acetyl-CoA + CO2 + H(+)</text>
        <dbReference type="Rhea" id="RHEA:12765"/>
        <dbReference type="Rhea" id="RHEA-COMP:10000"/>
        <dbReference type="Rhea" id="RHEA-COMP:10001"/>
        <dbReference type="ChEBI" id="CHEBI:15361"/>
        <dbReference type="ChEBI" id="CHEBI:15378"/>
        <dbReference type="ChEBI" id="CHEBI:16526"/>
        <dbReference type="ChEBI" id="CHEBI:33737"/>
        <dbReference type="ChEBI" id="CHEBI:33738"/>
        <dbReference type="ChEBI" id="CHEBI:57287"/>
        <dbReference type="ChEBI" id="CHEBI:57288"/>
        <dbReference type="EC" id="1.2.7.1"/>
    </reaction>
</comment>
<feature type="domain" description="4Fe-4S ferredoxin-type" evidence="11">
    <location>
        <begin position="748"/>
        <end position="779"/>
    </location>
</feature>
<keyword evidence="4" id="KW-0479">Metal-binding</keyword>
<proteinExistence type="inferred from homology"/>
<dbReference type="PROSITE" id="PS51379">
    <property type="entry name" value="4FE4S_FER_2"/>
    <property type="match status" value="2"/>
</dbReference>
<dbReference type="PANTHER" id="PTHR32154">
    <property type="entry name" value="PYRUVATE-FLAVODOXIN OXIDOREDUCTASE-RELATED"/>
    <property type="match status" value="1"/>
</dbReference>
<dbReference type="Pfam" id="PF12838">
    <property type="entry name" value="Fer4_7"/>
    <property type="match status" value="1"/>
</dbReference>
<evidence type="ECO:0000313" key="12">
    <source>
        <dbReference type="EMBL" id="WEG35596.1"/>
    </source>
</evidence>
<keyword evidence="10" id="KW-0175">Coiled coil</keyword>
<dbReference type="NCBIfam" id="TIGR02176">
    <property type="entry name" value="pyruv_ox_red"/>
    <property type="match status" value="1"/>
</dbReference>
<dbReference type="EC" id="1.2.7.1" evidence="9"/>
<gene>
    <name evidence="12" type="primary">nifJ</name>
    <name evidence="12" type="ORF">PYS61_00085</name>
</gene>
<dbReference type="Gene3D" id="3.30.70.20">
    <property type="match status" value="1"/>
</dbReference>
<reference evidence="12 13" key="1">
    <citation type="submission" date="2023-02" db="EMBL/GenBank/DDBJ databases">
        <title>Novel Oscillospiraceae bacterial genomes.</title>
        <authorList>
            <person name="Srinivasan S."/>
            <person name="Austin M.N."/>
            <person name="Fiedler T.L."/>
            <person name="Strenk S.M."/>
            <person name="Agnew K.J."/>
            <person name="Nagana Gowda G.A."/>
            <person name="Raftery D."/>
            <person name="Beamer M.A."/>
            <person name="Achilles S.L."/>
            <person name="Wiesenfeld H.C."/>
            <person name="Fredricks D.N."/>
            <person name="Hillier S.L."/>
        </authorList>
    </citation>
    <scope>NUCLEOTIDE SEQUENCE [LARGE SCALE GENOMIC DNA]</scope>
    <source>
        <strain evidence="12 13">CHIC02 1186E3-8</strain>
    </source>
</reference>
<dbReference type="SUPFAM" id="SSF52518">
    <property type="entry name" value="Thiamin diphosphate-binding fold (THDP-binding)"/>
    <property type="match status" value="2"/>
</dbReference>
<evidence type="ECO:0000259" key="11">
    <source>
        <dbReference type="PROSITE" id="PS51379"/>
    </source>
</evidence>
<dbReference type="Gene3D" id="4.10.780.10">
    <property type="entry name" value="Pyruvate-flavodoxin oxidoreductase, EKR domain"/>
    <property type="match status" value="1"/>
</dbReference>
<dbReference type="Pfam" id="PF10371">
    <property type="entry name" value="EKR"/>
    <property type="match status" value="1"/>
</dbReference>
<evidence type="ECO:0000256" key="1">
    <source>
        <dbReference type="ARBA" id="ARBA00009032"/>
    </source>
</evidence>
<keyword evidence="3" id="KW-0004">4Fe-4S</keyword>
<dbReference type="InterPro" id="IPR017896">
    <property type="entry name" value="4Fe4S_Fe-S-bd"/>
</dbReference>
<evidence type="ECO:0000256" key="8">
    <source>
        <dbReference type="ARBA" id="ARBA00023014"/>
    </source>
</evidence>
<keyword evidence="6 9" id="KW-0560">Oxidoreductase</keyword>
<feature type="coiled-coil region" evidence="10">
    <location>
        <begin position="894"/>
        <end position="947"/>
    </location>
</feature>
<protein>
    <recommendedName>
        <fullName evidence="9">Pyruvate:ferredoxin oxidoreductase</fullName>
        <ecNumber evidence="9">1.2.7.1</ecNumber>
    </recommendedName>
    <alternativeName>
        <fullName evidence="9">Pyruvate synthase</fullName>
    </alternativeName>
</protein>
<dbReference type="InterPro" id="IPR017900">
    <property type="entry name" value="4Fe4S_Fe_S_CS"/>
</dbReference>
<evidence type="ECO:0000256" key="5">
    <source>
        <dbReference type="ARBA" id="ARBA00022982"/>
    </source>
</evidence>
<evidence type="ECO:0000256" key="9">
    <source>
        <dbReference type="PIRNR" id="PIRNR000159"/>
    </source>
</evidence>
<dbReference type="InterPro" id="IPR050722">
    <property type="entry name" value="Pyruvate:ferred/Flavod_OxRd"/>
</dbReference>
<dbReference type="InterPro" id="IPR002880">
    <property type="entry name" value="Pyrv_Fd/Flavodoxin_OxRdtase_N"/>
</dbReference>
<dbReference type="SUPFAM" id="SSF52922">
    <property type="entry name" value="TK C-terminal domain-like"/>
    <property type="match status" value="1"/>
</dbReference>
<dbReference type="Gene3D" id="3.40.50.920">
    <property type="match status" value="1"/>
</dbReference>
<evidence type="ECO:0000256" key="7">
    <source>
        <dbReference type="ARBA" id="ARBA00023004"/>
    </source>
</evidence>
<organism evidence="12 13">
    <name type="scientific">Amygdalobacter indicium</name>
    <dbReference type="NCBI Taxonomy" id="3029272"/>
    <lineage>
        <taxon>Bacteria</taxon>
        <taxon>Bacillati</taxon>
        <taxon>Bacillota</taxon>
        <taxon>Clostridia</taxon>
        <taxon>Eubacteriales</taxon>
        <taxon>Oscillospiraceae</taxon>
        <taxon>Amygdalobacter</taxon>
    </lineage>
</organism>
<dbReference type="InterPro" id="IPR002869">
    <property type="entry name" value="Pyrv_flavodox_OxRed_cen"/>
</dbReference>
<dbReference type="PROSITE" id="PS00198">
    <property type="entry name" value="4FE4S_FER_1"/>
    <property type="match status" value="1"/>
</dbReference>
<dbReference type="Pfam" id="PF02775">
    <property type="entry name" value="TPP_enzyme_C"/>
    <property type="match status" value="1"/>
</dbReference>
<sequence length="1212" mass="134044">MENKKFVTVDGNQATALAAYPFTEIAGIYPITPSSPMADYVDKWSKQNKLNIFHQTVNVIEMQSEGGASGVLHGAASGGTLATTFTASQGLLLMLPDMFKIAGEMLPVVMHVAARTIATHALSIFGDHSDVMAARTTGFAQICSASVQEAYDMALVTHLAAIKQSMPFMHFFDGFRTSHEIQKIAILPDDILPGLVDREALRQFRARSLSPNNPWLYGSNQNGDIFFQAREACNSVYAALPQTVETEMRTINALTGKNYQLFNYYGAADAKYVIVAMGSICETIKDTINYLQKNGSDDLGLVQVHLYRPFVHAKLRAAVPASCRCLAVLDRTKEPGANNEPLKLDVMAAFSGEAKAPKIIGGRYGLASKDTTPDDIFALYRNMQSPECKPEFTLAINDDVTHLSLPRSQHIDTTEKGTVSCRFWGMGSDGTVGANKNTIKIIGDQTDLAVQAYFSYDSKKSGGLTISDLRFGRQAINQPYLVNSADFVSCSQQSYVFKYDMLDDLKPGGSFLLNSIWTAADLERFLPAAYKRKIAEKNIKFYLIDAYKLAKEVGLGKRTNTVLQAAFFAVAKVLPLEQAAAYLQEYVASFYKMKGEEIVQMNLRAVKAGLEAAELVDVPASWANCPLDGVTNNLGSRAWDLYGDSDEAKFMNDIAEMMNRQKGDYLPVSAFMPYKWGNFPQGTTKFEKREVSLQAPRWIAENCIQCNQCSLVCPHAVIRPFLLTEEEAAGKGDLKTVAGTRPYNNYRYRIQVSPLDCTGCAACVETCPAPKKALVMEDLTNMPEAAGQWDYLIKLPRKPNPMKATVVKGSQFNQPYFEFSGACAGCGETPYIKLLTQLFGDKMIISNATGCSSIYGGAVPSQSYCKDSCGRGPAWTNSLFEDNAENGFGLYLAAKQLQQRINNLLNQLLDLVQAENLQVEAEDCNIIKEWQENLAETEGTLERAAALQALLERWQKLLPLPEVQNIIARLLEYKDYFSKRSNWIIGGDGWAYDIGYGGLDHVISTGENVNILVLDTEVYSNTGGQASKATPTAAIAQFAAGGKAIAKKDLGMMAMNYGYVYVAQIAMGANQAQTLKALVEAEKYNGPSLVIAYSPCIEHQIKGGLRYAQQIEKMAVESGYWHLYRYDPTREHNGKNPFQLDSKQPKGGFKEFLMQEGRYSSLLQKYQPAEVDAFIARAEHDAQRRYLSYLRKSKEYETVPADFWQKEAEKSL</sequence>
<dbReference type="InterPro" id="IPR019456">
    <property type="entry name" value="Pyrv-flavodox_OxRtase_EKR"/>
</dbReference>
<dbReference type="Gene3D" id="3.40.50.970">
    <property type="match status" value="2"/>
</dbReference>
<dbReference type="PANTHER" id="PTHR32154:SF0">
    <property type="entry name" value="PYRUVATE-FLAVODOXIN OXIDOREDUCTASE-RELATED"/>
    <property type="match status" value="1"/>
</dbReference>
<dbReference type="InterPro" id="IPR009014">
    <property type="entry name" value="Transketo_C/PFOR_II"/>
</dbReference>
<evidence type="ECO:0000313" key="13">
    <source>
        <dbReference type="Proteomes" id="UP001220478"/>
    </source>
</evidence>
<dbReference type="InterPro" id="IPR011895">
    <property type="entry name" value="Pyrv_flavodox_OxRed"/>
</dbReference>
<comment type="similarity">
    <text evidence="1 9">Belongs to the pyruvate:ferredoxin/flavodoxin oxidoreductase family.</text>
</comment>
<dbReference type="CDD" id="cd07034">
    <property type="entry name" value="TPP_PYR_PFOR_IOR-alpha_like"/>
    <property type="match status" value="1"/>
</dbReference>
<dbReference type="SUPFAM" id="SSF54862">
    <property type="entry name" value="4Fe-4S ferredoxins"/>
    <property type="match status" value="1"/>
</dbReference>
<evidence type="ECO:0000256" key="6">
    <source>
        <dbReference type="ARBA" id="ARBA00023002"/>
    </source>
</evidence>
<keyword evidence="8" id="KW-0411">Iron-sulfur</keyword>
<feature type="domain" description="4Fe-4S ferredoxin-type" evidence="11">
    <location>
        <begin position="694"/>
        <end position="723"/>
    </location>
</feature>
<dbReference type="PIRSF" id="PIRSF000159">
    <property type="entry name" value="NifJ"/>
    <property type="match status" value="1"/>
</dbReference>
<dbReference type="Pfam" id="PF01855">
    <property type="entry name" value="POR_N"/>
    <property type="match status" value="1"/>
</dbReference>
<dbReference type="CDD" id="cd03377">
    <property type="entry name" value="TPP_PFOR_PNO"/>
    <property type="match status" value="1"/>
</dbReference>
<dbReference type="InterPro" id="IPR033412">
    <property type="entry name" value="PFOR_II"/>
</dbReference>
<evidence type="ECO:0000256" key="3">
    <source>
        <dbReference type="ARBA" id="ARBA00022485"/>
    </source>
</evidence>
<keyword evidence="13" id="KW-1185">Reference proteome</keyword>
<evidence type="ECO:0000256" key="2">
    <source>
        <dbReference type="ARBA" id="ARBA00022448"/>
    </source>
</evidence>
<keyword evidence="5 9" id="KW-0249">Electron transport</keyword>
<evidence type="ECO:0000256" key="4">
    <source>
        <dbReference type="ARBA" id="ARBA00022723"/>
    </source>
</evidence>
<dbReference type="EMBL" id="CP118868">
    <property type="protein sequence ID" value="WEG35596.1"/>
    <property type="molecule type" value="Genomic_DNA"/>
</dbReference>
<dbReference type="Pfam" id="PF17147">
    <property type="entry name" value="PFOR_II"/>
    <property type="match status" value="1"/>
</dbReference>
<dbReference type="SMART" id="SM00890">
    <property type="entry name" value="EKR"/>
    <property type="match status" value="1"/>
</dbReference>
<keyword evidence="12" id="KW-0670">Pyruvate</keyword>
<evidence type="ECO:0000256" key="10">
    <source>
        <dbReference type="SAM" id="Coils"/>
    </source>
</evidence>
<dbReference type="SUPFAM" id="SSF53323">
    <property type="entry name" value="Pyruvate-ferredoxin oxidoreductase, PFOR, domain III"/>
    <property type="match status" value="1"/>
</dbReference>
<dbReference type="InterPro" id="IPR011766">
    <property type="entry name" value="TPP_enzyme_TPP-bd"/>
</dbReference>
<dbReference type="RefSeq" id="WP_315571708.1">
    <property type="nucleotide sequence ID" value="NZ_CP118868.1"/>
</dbReference>
<dbReference type="Proteomes" id="UP001220478">
    <property type="component" value="Chromosome"/>
</dbReference>